<keyword evidence="2" id="KW-0479">Metal-binding</keyword>
<dbReference type="AlphaFoldDB" id="A0A0L6UG90"/>
<evidence type="ECO:0000256" key="1">
    <source>
        <dbReference type="ARBA" id="ARBA00001968"/>
    </source>
</evidence>
<accession>A0A0L6UG90</accession>
<comment type="caution">
    <text evidence="4">The sequence shown here is derived from an EMBL/GenBank/DDBJ whole genome shotgun (WGS) entry which is preliminary data.</text>
</comment>
<protein>
    <recommendedName>
        <fullName evidence="3">DDE Tnp4 domain-containing protein</fullName>
    </recommendedName>
</protein>
<dbReference type="GO" id="GO:0046872">
    <property type="term" value="F:metal ion binding"/>
    <property type="evidence" value="ECO:0007669"/>
    <property type="project" value="UniProtKB-KW"/>
</dbReference>
<evidence type="ECO:0000256" key="2">
    <source>
        <dbReference type="ARBA" id="ARBA00022723"/>
    </source>
</evidence>
<dbReference type="InterPro" id="IPR027806">
    <property type="entry name" value="HARBI1_dom"/>
</dbReference>
<dbReference type="Pfam" id="PF13359">
    <property type="entry name" value="DDE_Tnp_4"/>
    <property type="match status" value="1"/>
</dbReference>
<proteinExistence type="predicted"/>
<sequence length="249" mass="27585">LGKPLASPRGGYKIITNVPQRPIQDLLNVALRQMGKFGNGASVGVLTCFFIMSEGSVIFKFFTHSLSFPYTMQYCFFKKGNTLPGQMLRNCVGFIDGTSIPLDEKPSIDPQDSHLQKSSYGVAMLQLWNSCELHQHKAQLFPPGQYLIGDSCFPMESNPVLAFKKPPHGSIPQLRKKLNQHLASVRVCNKHCIGILKVPISTVERAQKGAKWVGACVILHNYLLNGESPLFAMTTKESSLSFINEENPC</sequence>
<comment type="cofactor">
    <cofactor evidence="1">
        <name>a divalent metal cation</name>
        <dbReference type="ChEBI" id="CHEBI:60240"/>
    </cofactor>
</comment>
<evidence type="ECO:0000259" key="3">
    <source>
        <dbReference type="Pfam" id="PF13359"/>
    </source>
</evidence>
<name>A0A0L6UG90_9BASI</name>
<dbReference type="Proteomes" id="UP000037035">
    <property type="component" value="Unassembled WGS sequence"/>
</dbReference>
<evidence type="ECO:0000313" key="4">
    <source>
        <dbReference type="EMBL" id="KNZ47551.1"/>
    </source>
</evidence>
<reference evidence="4 5" key="1">
    <citation type="submission" date="2015-08" db="EMBL/GenBank/DDBJ databases">
        <title>Next Generation Sequencing and Analysis of the Genome of Puccinia sorghi L Schw, the Causal Agent of Maize Common Rust.</title>
        <authorList>
            <person name="Rochi L."/>
            <person name="Burguener G."/>
            <person name="Darino M."/>
            <person name="Turjanski A."/>
            <person name="Kreff E."/>
            <person name="Dieguez M.J."/>
            <person name="Sacco F."/>
        </authorList>
    </citation>
    <scope>NUCLEOTIDE SEQUENCE [LARGE SCALE GENOMIC DNA]</scope>
    <source>
        <strain evidence="4 5">RO10H11247</strain>
    </source>
</reference>
<gene>
    <name evidence="4" type="ORF">VP01_6318g1</name>
</gene>
<dbReference type="VEuPathDB" id="FungiDB:VP01_6318g1"/>
<dbReference type="EMBL" id="LAVV01011628">
    <property type="protein sequence ID" value="KNZ47551.1"/>
    <property type="molecule type" value="Genomic_DNA"/>
</dbReference>
<feature type="non-terminal residue" evidence="4">
    <location>
        <position position="1"/>
    </location>
</feature>
<feature type="domain" description="DDE Tnp4" evidence="3">
    <location>
        <begin position="126"/>
        <end position="221"/>
    </location>
</feature>
<organism evidence="4 5">
    <name type="scientific">Puccinia sorghi</name>
    <dbReference type="NCBI Taxonomy" id="27349"/>
    <lineage>
        <taxon>Eukaryota</taxon>
        <taxon>Fungi</taxon>
        <taxon>Dikarya</taxon>
        <taxon>Basidiomycota</taxon>
        <taxon>Pucciniomycotina</taxon>
        <taxon>Pucciniomycetes</taxon>
        <taxon>Pucciniales</taxon>
        <taxon>Pucciniaceae</taxon>
        <taxon>Puccinia</taxon>
    </lineage>
</organism>
<dbReference type="OrthoDB" id="2649667at2759"/>
<keyword evidence="5" id="KW-1185">Reference proteome</keyword>
<evidence type="ECO:0000313" key="5">
    <source>
        <dbReference type="Proteomes" id="UP000037035"/>
    </source>
</evidence>